<dbReference type="GeneTree" id="ENSGT00940000157424"/>
<evidence type="ECO:0000256" key="1">
    <source>
        <dbReference type="SAM" id="MobiDB-lite"/>
    </source>
</evidence>
<dbReference type="Proteomes" id="UP000005447">
    <property type="component" value="Unassembled WGS sequence"/>
</dbReference>
<dbReference type="OMA" id="YEQCSSP"/>
<organism evidence="2 3">
    <name type="scientific">Cavia porcellus</name>
    <name type="common">Guinea pig</name>
    <dbReference type="NCBI Taxonomy" id="10141"/>
    <lineage>
        <taxon>Eukaryota</taxon>
        <taxon>Metazoa</taxon>
        <taxon>Chordata</taxon>
        <taxon>Craniata</taxon>
        <taxon>Vertebrata</taxon>
        <taxon>Euteleostomi</taxon>
        <taxon>Mammalia</taxon>
        <taxon>Eutheria</taxon>
        <taxon>Euarchontoglires</taxon>
        <taxon>Glires</taxon>
        <taxon>Rodentia</taxon>
        <taxon>Hystricomorpha</taxon>
        <taxon>Caviidae</taxon>
        <taxon>Cavia</taxon>
    </lineage>
</organism>
<dbReference type="EMBL" id="AAKN02051218">
    <property type="status" value="NOT_ANNOTATED_CDS"/>
    <property type="molecule type" value="Genomic_DNA"/>
</dbReference>
<sequence length="34" mass="3970">MEFLRNNQTTDVPRVDSMKPLEKHYSVVLPTVSH</sequence>
<reference evidence="2" key="3">
    <citation type="submission" date="2025-09" db="UniProtKB">
        <authorList>
            <consortium name="Ensembl"/>
        </authorList>
    </citation>
    <scope>IDENTIFICATION</scope>
    <source>
        <strain evidence="2">2N</strain>
    </source>
</reference>
<evidence type="ECO:0000313" key="2">
    <source>
        <dbReference type="Ensembl" id="ENSCPOP00000027028.1"/>
    </source>
</evidence>
<evidence type="ECO:0000313" key="3">
    <source>
        <dbReference type="Proteomes" id="UP000005447"/>
    </source>
</evidence>
<proteinExistence type="predicted"/>
<dbReference type="VEuPathDB" id="HostDB:ENSCPOG00000011298"/>
<reference evidence="3" key="1">
    <citation type="journal article" date="2011" name="Nature">
        <title>A high-resolution map of human evolutionary constraint using 29 mammals.</title>
        <authorList>
            <person name="Lindblad-Toh K."/>
            <person name="Garber M."/>
            <person name="Zuk O."/>
            <person name="Lin M.F."/>
            <person name="Parker B.J."/>
            <person name="Washietl S."/>
            <person name="Kheradpour P."/>
            <person name="Ernst J."/>
            <person name="Jordan G."/>
            <person name="Mauceli E."/>
            <person name="Ward L.D."/>
            <person name="Lowe C.B."/>
            <person name="Holloway A.K."/>
            <person name="Clamp M."/>
            <person name="Gnerre S."/>
            <person name="Alfoldi J."/>
            <person name="Beal K."/>
            <person name="Chang J."/>
            <person name="Clawson H."/>
            <person name="Cuff J."/>
            <person name="Di Palma F."/>
            <person name="Fitzgerald S."/>
            <person name="Flicek P."/>
            <person name="Guttman M."/>
            <person name="Hubisz M.J."/>
            <person name="Jaffe D.B."/>
            <person name="Jungreis I."/>
            <person name="Kent W.J."/>
            <person name="Kostka D."/>
            <person name="Lara M."/>
            <person name="Martins A.L."/>
            <person name="Massingham T."/>
            <person name="Moltke I."/>
            <person name="Raney B.J."/>
            <person name="Rasmussen M.D."/>
            <person name="Robinson J."/>
            <person name="Stark A."/>
            <person name="Vilella A.J."/>
            <person name="Wen J."/>
            <person name="Xie X."/>
            <person name="Zody M.C."/>
            <person name="Baldwin J."/>
            <person name="Bloom T."/>
            <person name="Chin C.W."/>
            <person name="Heiman D."/>
            <person name="Nicol R."/>
            <person name="Nusbaum C."/>
            <person name="Young S."/>
            <person name="Wilkinson J."/>
            <person name="Worley K.C."/>
            <person name="Kovar C.L."/>
            <person name="Muzny D.M."/>
            <person name="Gibbs R.A."/>
            <person name="Cree A."/>
            <person name="Dihn H.H."/>
            <person name="Fowler G."/>
            <person name="Jhangiani S."/>
            <person name="Joshi V."/>
            <person name="Lee S."/>
            <person name="Lewis L.R."/>
            <person name="Nazareth L.V."/>
            <person name="Okwuonu G."/>
            <person name="Santibanez J."/>
            <person name="Warren W.C."/>
            <person name="Mardis E.R."/>
            <person name="Weinstock G.M."/>
            <person name="Wilson R.K."/>
            <person name="Delehaunty K."/>
            <person name="Dooling D."/>
            <person name="Fronik C."/>
            <person name="Fulton L."/>
            <person name="Fulton B."/>
            <person name="Graves T."/>
            <person name="Minx P."/>
            <person name="Sodergren E."/>
            <person name="Birney E."/>
            <person name="Margulies E.H."/>
            <person name="Herrero J."/>
            <person name="Green E.D."/>
            <person name="Haussler D."/>
            <person name="Siepel A."/>
            <person name="Goldman N."/>
            <person name="Pollard K.S."/>
            <person name="Pedersen J.S."/>
            <person name="Lander E.S."/>
            <person name="Kellis M."/>
        </authorList>
    </citation>
    <scope>NUCLEOTIDE SEQUENCE [LARGE SCALE GENOMIC DNA]</scope>
    <source>
        <strain evidence="3">2N</strain>
    </source>
</reference>
<feature type="region of interest" description="Disordered" evidence="1">
    <location>
        <begin position="1"/>
        <end position="20"/>
    </location>
</feature>
<gene>
    <name evidence="2" type="primary">ARAP1</name>
</gene>
<name>A0A286XNP8_CAVPO</name>
<protein>
    <submittedName>
        <fullName evidence="2">ArfGAP with RhoGAP domain, ankyrin repeat and PH domain 1</fullName>
    </submittedName>
</protein>
<dbReference type="AlphaFoldDB" id="A0A286XNP8"/>
<dbReference type="Ensembl" id="ENSCPOT00000032494.1">
    <property type="protein sequence ID" value="ENSCPOP00000027028.1"/>
    <property type="gene ID" value="ENSCPOG00000011298.4"/>
</dbReference>
<feature type="compositionally biased region" description="Polar residues" evidence="1">
    <location>
        <begin position="1"/>
        <end position="11"/>
    </location>
</feature>
<dbReference type="Bgee" id="ENSCPOG00000011298">
    <property type="expression patterns" value="Expressed in ovary and 13 other cell types or tissues"/>
</dbReference>
<keyword evidence="3" id="KW-1185">Reference proteome</keyword>
<accession>A0A286XNP8</accession>
<reference evidence="2" key="2">
    <citation type="submission" date="2025-08" db="UniProtKB">
        <authorList>
            <consortium name="Ensembl"/>
        </authorList>
    </citation>
    <scope>IDENTIFICATION</scope>
    <source>
        <strain evidence="2">2N</strain>
    </source>
</reference>